<dbReference type="Proteomes" id="UP000479710">
    <property type="component" value="Unassembled WGS sequence"/>
</dbReference>
<proteinExistence type="predicted"/>
<evidence type="ECO:0000313" key="2">
    <source>
        <dbReference type="Proteomes" id="UP000479710"/>
    </source>
</evidence>
<keyword evidence="2" id="KW-1185">Reference proteome</keyword>
<dbReference type="EMBL" id="SPHZ02000011">
    <property type="protein sequence ID" value="KAF0894006.1"/>
    <property type="molecule type" value="Genomic_DNA"/>
</dbReference>
<accession>A0A6G1C1K6</accession>
<protein>
    <submittedName>
        <fullName evidence="1">Uncharacterized protein</fullName>
    </submittedName>
</protein>
<name>A0A6G1C1K6_9ORYZ</name>
<sequence>MEYPKVTGASLLVKWCMDEDDLRFDNDIASTLIAPCLFHALARRHHPTCAAYVVCRPKPQAEELGRHSAPGLLHRHPEFCRPEPQASPNLF</sequence>
<evidence type="ECO:0000313" key="1">
    <source>
        <dbReference type="EMBL" id="KAF0894006.1"/>
    </source>
</evidence>
<reference evidence="1 2" key="1">
    <citation type="submission" date="2019-11" db="EMBL/GenBank/DDBJ databases">
        <title>Whole genome sequence of Oryza granulata.</title>
        <authorList>
            <person name="Li W."/>
        </authorList>
    </citation>
    <scope>NUCLEOTIDE SEQUENCE [LARGE SCALE GENOMIC DNA]</scope>
    <source>
        <strain evidence="2">cv. Menghai</strain>
        <tissue evidence="1">Leaf</tissue>
    </source>
</reference>
<gene>
    <name evidence="1" type="ORF">E2562_033790</name>
</gene>
<dbReference type="AlphaFoldDB" id="A0A6G1C1K6"/>
<organism evidence="1 2">
    <name type="scientific">Oryza meyeriana var. granulata</name>
    <dbReference type="NCBI Taxonomy" id="110450"/>
    <lineage>
        <taxon>Eukaryota</taxon>
        <taxon>Viridiplantae</taxon>
        <taxon>Streptophyta</taxon>
        <taxon>Embryophyta</taxon>
        <taxon>Tracheophyta</taxon>
        <taxon>Spermatophyta</taxon>
        <taxon>Magnoliopsida</taxon>
        <taxon>Liliopsida</taxon>
        <taxon>Poales</taxon>
        <taxon>Poaceae</taxon>
        <taxon>BOP clade</taxon>
        <taxon>Oryzoideae</taxon>
        <taxon>Oryzeae</taxon>
        <taxon>Oryzinae</taxon>
        <taxon>Oryza</taxon>
        <taxon>Oryza meyeriana</taxon>
    </lineage>
</organism>
<comment type="caution">
    <text evidence="1">The sequence shown here is derived from an EMBL/GenBank/DDBJ whole genome shotgun (WGS) entry which is preliminary data.</text>
</comment>